<dbReference type="EMBL" id="JANCYU010000067">
    <property type="protein sequence ID" value="KAK4528642.1"/>
    <property type="molecule type" value="Genomic_DNA"/>
</dbReference>
<comment type="caution">
    <text evidence="2">The sequence shown here is derived from an EMBL/GenBank/DDBJ whole genome shotgun (WGS) entry which is preliminary data.</text>
</comment>
<evidence type="ECO:0008006" key="4">
    <source>
        <dbReference type="Google" id="ProtNLM"/>
    </source>
</evidence>
<accession>A0AAV9IMB1</accession>
<dbReference type="Gene3D" id="3.10.20.30">
    <property type="match status" value="1"/>
</dbReference>
<dbReference type="CDD" id="cd00754">
    <property type="entry name" value="Ubl_MoaD"/>
    <property type="match status" value="1"/>
</dbReference>
<dbReference type="InterPro" id="IPR003749">
    <property type="entry name" value="ThiS/MoaD-like"/>
</dbReference>
<keyword evidence="1" id="KW-0547">Nucleotide-binding</keyword>
<dbReference type="InterPro" id="IPR044672">
    <property type="entry name" value="MOCS2A"/>
</dbReference>
<sequence length="97" mass="10795">MISSVDWEKMATCQVTILLFAAAKEALDRSEIKLTIPNSPCSVKQLIHQILPEKYPTLTEFLKFSQIALNCEYIDKNSDQLLQQGDEIAIIVPVSGG</sequence>
<proteinExistence type="predicted"/>
<gene>
    <name evidence="2" type="ORF">GAYE_SCF62G6587</name>
</gene>
<dbReference type="InterPro" id="IPR012675">
    <property type="entry name" value="Beta-grasp_dom_sf"/>
</dbReference>
<dbReference type="PANTHER" id="PTHR33359:SF1">
    <property type="entry name" value="MOLYBDOPTERIN SYNTHASE SULFUR CARRIER SUBUNIT"/>
    <property type="match status" value="1"/>
</dbReference>
<dbReference type="SUPFAM" id="SSF54285">
    <property type="entry name" value="MoaD/ThiS"/>
    <property type="match status" value="1"/>
</dbReference>
<evidence type="ECO:0000313" key="3">
    <source>
        <dbReference type="Proteomes" id="UP001300502"/>
    </source>
</evidence>
<dbReference type="GO" id="GO:0000166">
    <property type="term" value="F:nucleotide binding"/>
    <property type="evidence" value="ECO:0007669"/>
    <property type="project" value="UniProtKB-KW"/>
</dbReference>
<evidence type="ECO:0000256" key="1">
    <source>
        <dbReference type="ARBA" id="ARBA00022741"/>
    </source>
</evidence>
<dbReference type="Proteomes" id="UP001300502">
    <property type="component" value="Unassembled WGS sequence"/>
</dbReference>
<protein>
    <recommendedName>
        <fullName evidence="4">Molybdopterin synthase sulfur carrier subunit</fullName>
    </recommendedName>
</protein>
<dbReference type="GO" id="GO:1990133">
    <property type="term" value="C:molybdopterin adenylyltransferase complex"/>
    <property type="evidence" value="ECO:0007669"/>
    <property type="project" value="TreeGrafter"/>
</dbReference>
<dbReference type="InterPro" id="IPR016155">
    <property type="entry name" value="Mopterin_synth/thiamin_S_b"/>
</dbReference>
<dbReference type="AlphaFoldDB" id="A0AAV9IMB1"/>
<organism evidence="2 3">
    <name type="scientific">Galdieria yellowstonensis</name>
    <dbReference type="NCBI Taxonomy" id="3028027"/>
    <lineage>
        <taxon>Eukaryota</taxon>
        <taxon>Rhodophyta</taxon>
        <taxon>Bangiophyceae</taxon>
        <taxon>Galdieriales</taxon>
        <taxon>Galdieriaceae</taxon>
        <taxon>Galdieria</taxon>
    </lineage>
</organism>
<reference evidence="2 3" key="1">
    <citation type="submission" date="2022-07" db="EMBL/GenBank/DDBJ databases">
        <title>Genome-wide signatures of adaptation to extreme environments.</title>
        <authorList>
            <person name="Cho C.H."/>
            <person name="Yoon H.S."/>
        </authorList>
    </citation>
    <scope>NUCLEOTIDE SEQUENCE [LARGE SCALE GENOMIC DNA]</scope>
    <source>
        <strain evidence="2 3">108.79 E11</strain>
    </source>
</reference>
<name>A0AAV9IMB1_9RHOD</name>
<dbReference type="Pfam" id="PF02597">
    <property type="entry name" value="ThiS"/>
    <property type="match status" value="1"/>
</dbReference>
<keyword evidence="3" id="KW-1185">Reference proteome</keyword>
<dbReference type="GO" id="GO:0006777">
    <property type="term" value="P:Mo-molybdopterin cofactor biosynthetic process"/>
    <property type="evidence" value="ECO:0007669"/>
    <property type="project" value="InterPro"/>
</dbReference>
<dbReference type="PANTHER" id="PTHR33359">
    <property type="entry name" value="MOLYBDOPTERIN SYNTHASE SULFUR CARRIER SUBUNIT"/>
    <property type="match status" value="1"/>
</dbReference>
<evidence type="ECO:0000313" key="2">
    <source>
        <dbReference type="EMBL" id="KAK4528642.1"/>
    </source>
</evidence>